<comment type="caution">
    <text evidence="2">The sequence shown here is derived from an EMBL/GenBank/DDBJ whole genome shotgun (WGS) entry which is preliminary data.</text>
</comment>
<dbReference type="AlphaFoldDB" id="A0A367JUP0"/>
<keyword evidence="3" id="KW-1185">Reference proteome</keyword>
<dbReference type="EMBL" id="PJQM01002659">
    <property type="protein sequence ID" value="RCH93694.1"/>
    <property type="molecule type" value="Genomic_DNA"/>
</dbReference>
<reference evidence="2 3" key="1">
    <citation type="journal article" date="2018" name="G3 (Bethesda)">
        <title>Phylogenetic and Phylogenomic Definition of Rhizopus Species.</title>
        <authorList>
            <person name="Gryganskyi A.P."/>
            <person name="Golan J."/>
            <person name="Dolatabadi S."/>
            <person name="Mondo S."/>
            <person name="Robb S."/>
            <person name="Idnurm A."/>
            <person name="Muszewska A."/>
            <person name="Steczkiewicz K."/>
            <person name="Masonjones S."/>
            <person name="Liao H.L."/>
            <person name="Gajdeczka M.T."/>
            <person name="Anike F."/>
            <person name="Vuek A."/>
            <person name="Anishchenko I.M."/>
            <person name="Voigt K."/>
            <person name="de Hoog G.S."/>
            <person name="Smith M.E."/>
            <person name="Heitman J."/>
            <person name="Vilgalys R."/>
            <person name="Stajich J.E."/>
        </authorList>
    </citation>
    <scope>NUCLEOTIDE SEQUENCE [LARGE SCALE GENOMIC DNA]</scope>
    <source>
        <strain evidence="2 3">LSU 92-RS-03</strain>
    </source>
</reference>
<accession>A0A367JUP0</accession>
<organism evidence="2 3">
    <name type="scientific">Rhizopus stolonifer</name>
    <name type="common">Rhizopus nigricans</name>
    <dbReference type="NCBI Taxonomy" id="4846"/>
    <lineage>
        <taxon>Eukaryota</taxon>
        <taxon>Fungi</taxon>
        <taxon>Fungi incertae sedis</taxon>
        <taxon>Mucoromycota</taxon>
        <taxon>Mucoromycotina</taxon>
        <taxon>Mucoromycetes</taxon>
        <taxon>Mucorales</taxon>
        <taxon>Mucorineae</taxon>
        <taxon>Rhizopodaceae</taxon>
        <taxon>Rhizopus</taxon>
    </lineage>
</organism>
<name>A0A367JUP0_RHIST</name>
<proteinExistence type="predicted"/>
<dbReference type="OrthoDB" id="2286168at2759"/>
<sequence>MSNNNDTEYNTHECPTAGALGSPMSETSSSTFWSSDTPRTASTSMSSPGIISSNTTDSESSLFSLSNTSSTTFASSSRHFYSIVPLAIDKDVPVDDVFEAQNKMIKPFELSTKKNEIMLFSMHTGELQTSIVEIWCRSQLHDTRQRLTHIAWYNWVMLDIARRLNNLSQRMNGNTLIKETISEISKRLFYEETGKVLHEGKRFCSHPLFSARGRGRLLRLANKFGDAVCALSEFVDFMRIMKMQDEEFLEFYEELLENKWAIGDRMRQAANFFHSKSPLGPFTGVRPLV</sequence>
<evidence type="ECO:0000256" key="1">
    <source>
        <dbReference type="SAM" id="MobiDB-lite"/>
    </source>
</evidence>
<protein>
    <submittedName>
        <fullName evidence="2">Uncharacterized protein</fullName>
    </submittedName>
</protein>
<gene>
    <name evidence="2" type="ORF">CU098_001528</name>
</gene>
<feature type="compositionally biased region" description="Low complexity" evidence="1">
    <location>
        <begin position="22"/>
        <end position="58"/>
    </location>
</feature>
<feature type="region of interest" description="Disordered" evidence="1">
    <location>
        <begin position="1"/>
        <end position="58"/>
    </location>
</feature>
<evidence type="ECO:0000313" key="2">
    <source>
        <dbReference type="EMBL" id="RCH93694.1"/>
    </source>
</evidence>
<dbReference type="Proteomes" id="UP000253551">
    <property type="component" value="Unassembled WGS sequence"/>
</dbReference>
<evidence type="ECO:0000313" key="3">
    <source>
        <dbReference type="Proteomes" id="UP000253551"/>
    </source>
</evidence>